<dbReference type="Pfam" id="PF00293">
    <property type="entry name" value="NUDIX"/>
    <property type="match status" value="1"/>
</dbReference>
<dbReference type="GO" id="GO:0016787">
    <property type="term" value="F:hydrolase activity"/>
    <property type="evidence" value="ECO:0007669"/>
    <property type="project" value="UniProtKB-KW"/>
</dbReference>
<proteinExistence type="predicted"/>
<dbReference type="InterPro" id="IPR020476">
    <property type="entry name" value="Nudix_hydrolase"/>
</dbReference>
<dbReference type="InterPro" id="IPR000086">
    <property type="entry name" value="NUDIX_hydrolase_dom"/>
</dbReference>
<evidence type="ECO:0000259" key="2">
    <source>
        <dbReference type="PROSITE" id="PS51462"/>
    </source>
</evidence>
<protein>
    <submittedName>
        <fullName evidence="3">DNA mismatch repair protein MutT</fullName>
    </submittedName>
</protein>
<dbReference type="AlphaFoldDB" id="A0AA91V863"/>
<dbReference type="RefSeq" id="WP_097897495.1">
    <property type="nucleotide sequence ID" value="NZ_NVOR01000116.1"/>
</dbReference>
<evidence type="ECO:0000313" key="3">
    <source>
        <dbReference type="EMBL" id="PED80368.1"/>
    </source>
</evidence>
<dbReference type="InterPro" id="IPR015797">
    <property type="entry name" value="NUDIX_hydrolase-like_dom_sf"/>
</dbReference>
<name>A0AA91V863_9BACI</name>
<dbReference type="PANTHER" id="PTHR43736:SF2">
    <property type="entry name" value="MUTT_NUDIX FAMILY PROTEIN"/>
    <property type="match status" value="1"/>
</dbReference>
<sequence length="134" mass="15662">MIRNRGAALIIQEEKIALIKRIRNHEVYFVFPGGGIEEDETPEEATIREVYEELGVHIEIERLVTTDEYHGLQFFYKSRIMDGVFGGGKAEEFTKTDRGQYVPIWVPMEELLNLNIKPYKVVECIVHCYKKREV</sequence>
<dbReference type="Gene3D" id="3.90.79.10">
    <property type="entry name" value="Nucleoside Triphosphate Pyrophosphohydrolase"/>
    <property type="match status" value="1"/>
</dbReference>
<dbReference type="EMBL" id="NVOR01000116">
    <property type="protein sequence ID" value="PED80368.1"/>
    <property type="molecule type" value="Genomic_DNA"/>
</dbReference>
<organism evidence="3 4">
    <name type="scientific">Bacillus pseudomycoides</name>
    <dbReference type="NCBI Taxonomy" id="64104"/>
    <lineage>
        <taxon>Bacteria</taxon>
        <taxon>Bacillati</taxon>
        <taxon>Bacillota</taxon>
        <taxon>Bacilli</taxon>
        <taxon>Bacillales</taxon>
        <taxon>Bacillaceae</taxon>
        <taxon>Bacillus</taxon>
        <taxon>Bacillus cereus group</taxon>
    </lineage>
</organism>
<gene>
    <name evidence="3" type="ORF">CON65_22970</name>
</gene>
<evidence type="ECO:0000256" key="1">
    <source>
        <dbReference type="ARBA" id="ARBA00022801"/>
    </source>
</evidence>
<feature type="domain" description="Nudix hydrolase" evidence="2">
    <location>
        <begin position="1"/>
        <end position="124"/>
    </location>
</feature>
<reference evidence="3 4" key="1">
    <citation type="submission" date="2017-09" db="EMBL/GenBank/DDBJ databases">
        <title>Large-scale bioinformatics analysis of Bacillus genomes uncovers conserved roles of natural products in bacterial physiology.</title>
        <authorList>
            <consortium name="Agbiome Team Llc"/>
            <person name="Bleich R.M."/>
            <person name="Grubbs K.J."/>
            <person name="Santa Maria K.C."/>
            <person name="Allen S.E."/>
            <person name="Farag S."/>
            <person name="Shank E.A."/>
            <person name="Bowers A."/>
        </authorList>
    </citation>
    <scope>NUCLEOTIDE SEQUENCE [LARGE SCALE GENOMIC DNA]</scope>
    <source>
        <strain evidence="3 4">AFS092012</strain>
    </source>
</reference>
<dbReference type="PROSITE" id="PS51462">
    <property type="entry name" value="NUDIX"/>
    <property type="match status" value="1"/>
</dbReference>
<comment type="caution">
    <text evidence="3">The sequence shown here is derived from an EMBL/GenBank/DDBJ whole genome shotgun (WGS) entry which is preliminary data.</text>
</comment>
<dbReference type="PRINTS" id="PR00502">
    <property type="entry name" value="NUDIXFAMILY"/>
</dbReference>
<dbReference type="SUPFAM" id="SSF55811">
    <property type="entry name" value="Nudix"/>
    <property type="match status" value="1"/>
</dbReference>
<dbReference type="CDD" id="cd04669">
    <property type="entry name" value="NUDIX_Hydrolase"/>
    <property type="match status" value="1"/>
</dbReference>
<evidence type="ECO:0000313" key="4">
    <source>
        <dbReference type="Proteomes" id="UP000221020"/>
    </source>
</evidence>
<dbReference type="PANTHER" id="PTHR43736">
    <property type="entry name" value="ADP-RIBOSE PYROPHOSPHATASE"/>
    <property type="match status" value="1"/>
</dbReference>
<keyword evidence="1" id="KW-0378">Hydrolase</keyword>
<dbReference type="Proteomes" id="UP000221020">
    <property type="component" value="Unassembled WGS sequence"/>
</dbReference>
<accession>A0AA91V863</accession>